<dbReference type="EC" id="1.5.1.50" evidence="7"/>
<keyword evidence="13" id="KW-1185">Reference proteome</keyword>
<dbReference type="AlphaFoldDB" id="A0A1A8TAH8"/>
<comment type="catalytic activity">
    <reaction evidence="10">
        <text>(6S)-5,6,7,8-tetrahydrofolate + NADP(+) = 7,8-dihydrofolate + NADPH + H(+)</text>
        <dbReference type="Rhea" id="RHEA:15009"/>
        <dbReference type="ChEBI" id="CHEBI:15378"/>
        <dbReference type="ChEBI" id="CHEBI:57451"/>
        <dbReference type="ChEBI" id="CHEBI:57453"/>
        <dbReference type="ChEBI" id="CHEBI:57783"/>
        <dbReference type="ChEBI" id="CHEBI:58349"/>
        <dbReference type="EC" id="1.5.1.3"/>
    </reaction>
</comment>
<dbReference type="PRINTS" id="PR00081">
    <property type="entry name" value="GDHRDH"/>
</dbReference>
<dbReference type="STRING" id="1792290.MSP8886_01290"/>
<evidence type="ECO:0000256" key="5">
    <source>
        <dbReference type="ARBA" id="ARBA00037508"/>
    </source>
</evidence>
<dbReference type="PROSITE" id="PS00061">
    <property type="entry name" value="ADH_SHORT"/>
    <property type="match status" value="1"/>
</dbReference>
<evidence type="ECO:0000256" key="11">
    <source>
        <dbReference type="ARBA" id="ARBA00049376"/>
    </source>
</evidence>
<dbReference type="PANTHER" id="PTHR43639:SF6">
    <property type="entry name" value="DIHYDROMONAPTERIN REDUCTASE"/>
    <property type="match status" value="1"/>
</dbReference>
<gene>
    <name evidence="12" type="primary">folM</name>
    <name evidence="12" type="ORF">MSP8886_01290</name>
</gene>
<proteinExistence type="inferred from homology"/>
<dbReference type="InterPro" id="IPR020904">
    <property type="entry name" value="Sc_DH/Rdtase_CS"/>
</dbReference>
<dbReference type="InterPro" id="IPR036291">
    <property type="entry name" value="NAD(P)-bd_dom_sf"/>
</dbReference>
<keyword evidence="4 12" id="KW-0560">Oxidoreductase</keyword>
<dbReference type="OrthoDB" id="9793499at2"/>
<keyword evidence="3" id="KW-0521">NADP</keyword>
<dbReference type="Proteomes" id="UP000092544">
    <property type="component" value="Unassembled WGS sequence"/>
</dbReference>
<evidence type="ECO:0000256" key="9">
    <source>
        <dbReference type="ARBA" id="ARBA00042299"/>
    </source>
</evidence>
<accession>A0A1A8TAH8</accession>
<evidence type="ECO:0000256" key="3">
    <source>
        <dbReference type="ARBA" id="ARBA00022857"/>
    </source>
</evidence>
<dbReference type="EC" id="1.5.1.3" evidence="1"/>
<comment type="function">
    <text evidence="5">Catalyzes the reduction of dihydromonapterin to tetrahydromonapterin. Also has lower activity with dihydrofolate.</text>
</comment>
<evidence type="ECO:0000313" key="13">
    <source>
        <dbReference type="Proteomes" id="UP000092544"/>
    </source>
</evidence>
<evidence type="ECO:0000256" key="6">
    <source>
        <dbReference type="ARBA" id="ARBA00038212"/>
    </source>
</evidence>
<comment type="catalytic activity">
    <reaction evidence="11">
        <text>7,8-dihydromonapterin + NADPH + H(+) = 5,6,7,8-tetrahydromonapterin + NADP(+)</text>
        <dbReference type="Rhea" id="RHEA:34847"/>
        <dbReference type="ChEBI" id="CHEBI:15378"/>
        <dbReference type="ChEBI" id="CHEBI:57783"/>
        <dbReference type="ChEBI" id="CHEBI:58349"/>
        <dbReference type="ChEBI" id="CHEBI:71175"/>
        <dbReference type="ChEBI" id="CHEBI:71177"/>
        <dbReference type="EC" id="1.5.1.50"/>
    </reaction>
</comment>
<dbReference type="SUPFAM" id="SSF51735">
    <property type="entry name" value="NAD(P)-binding Rossmann-fold domains"/>
    <property type="match status" value="1"/>
</dbReference>
<reference evidence="12 13" key="1">
    <citation type="submission" date="2016-06" db="EMBL/GenBank/DDBJ databases">
        <authorList>
            <person name="Kjaerup R.B."/>
            <person name="Dalgaard T.S."/>
            <person name="Juul-Madsen H.R."/>
        </authorList>
    </citation>
    <scope>NUCLEOTIDE SEQUENCE [LARGE SCALE GENOMIC DNA]</scope>
    <source>
        <strain evidence="12 13">CECT 8886</strain>
    </source>
</reference>
<sequence>MIHDVPIIITGGAQRLGLACAKALVEDGHQVVITYRRNKPSIVELEERGVHCIRADFSSQSGVDEFIAQIQQRYNALRGIIHNASDWQSEAEDIDPSELMERMWYVHVFAPYRMNLAFEALLSAGSVRKGKADIIHMTDYVAEKGSGKHIAYAASKAGLANLTCSFAKRYAPLVNVNSIAPSLLMFNPEDDEEYRQQALNKSLLHQEPGEQEGVLAVKYILENRYMTGRTLSLDGGRHLV</sequence>
<evidence type="ECO:0000256" key="2">
    <source>
        <dbReference type="ARBA" id="ARBA00022563"/>
    </source>
</evidence>
<dbReference type="RefSeq" id="WP_067013865.1">
    <property type="nucleotide sequence ID" value="NZ_FLOB01000002.1"/>
</dbReference>
<comment type="similarity">
    <text evidence="6">Belongs to the short-chain dehydrogenases/reductases (SDR) family. FolM subfamily.</text>
</comment>
<dbReference type="Pfam" id="PF00106">
    <property type="entry name" value="adh_short"/>
    <property type="match status" value="1"/>
</dbReference>
<dbReference type="NCBIfam" id="NF005066">
    <property type="entry name" value="PRK06483.1"/>
    <property type="match status" value="1"/>
</dbReference>
<keyword evidence="2" id="KW-0554">One-carbon metabolism</keyword>
<dbReference type="EMBL" id="FLOB01000002">
    <property type="protein sequence ID" value="SBS28724.1"/>
    <property type="molecule type" value="Genomic_DNA"/>
</dbReference>
<evidence type="ECO:0000256" key="7">
    <source>
        <dbReference type="ARBA" id="ARBA00039145"/>
    </source>
</evidence>
<evidence type="ECO:0000256" key="4">
    <source>
        <dbReference type="ARBA" id="ARBA00023002"/>
    </source>
</evidence>
<evidence type="ECO:0000313" key="12">
    <source>
        <dbReference type="EMBL" id="SBS28724.1"/>
    </source>
</evidence>
<organism evidence="12 13">
    <name type="scientific">Marinomonas spartinae</name>
    <dbReference type="NCBI Taxonomy" id="1792290"/>
    <lineage>
        <taxon>Bacteria</taxon>
        <taxon>Pseudomonadati</taxon>
        <taxon>Pseudomonadota</taxon>
        <taxon>Gammaproteobacteria</taxon>
        <taxon>Oceanospirillales</taxon>
        <taxon>Oceanospirillaceae</taxon>
        <taxon>Marinomonas</taxon>
    </lineage>
</organism>
<dbReference type="Gene3D" id="3.40.50.720">
    <property type="entry name" value="NAD(P)-binding Rossmann-like Domain"/>
    <property type="match status" value="1"/>
</dbReference>
<dbReference type="PANTHER" id="PTHR43639">
    <property type="entry name" value="OXIDOREDUCTASE, SHORT-CHAIN DEHYDROGENASE/REDUCTASE FAMILY (AFU_ORTHOLOGUE AFUA_5G02870)"/>
    <property type="match status" value="1"/>
</dbReference>
<dbReference type="InterPro" id="IPR002347">
    <property type="entry name" value="SDR_fam"/>
</dbReference>
<evidence type="ECO:0000256" key="10">
    <source>
        <dbReference type="ARBA" id="ARBA00048873"/>
    </source>
</evidence>
<dbReference type="GO" id="GO:0006730">
    <property type="term" value="P:one-carbon metabolic process"/>
    <property type="evidence" value="ECO:0007669"/>
    <property type="project" value="UniProtKB-KW"/>
</dbReference>
<evidence type="ECO:0000256" key="8">
    <source>
        <dbReference type="ARBA" id="ARBA00039631"/>
    </source>
</evidence>
<evidence type="ECO:0000256" key="1">
    <source>
        <dbReference type="ARBA" id="ARBA00012856"/>
    </source>
</evidence>
<protein>
    <recommendedName>
        <fullName evidence="8">Dihydromonapterin reductase</fullName>
        <ecNumber evidence="1">1.5.1.3</ecNumber>
        <ecNumber evidence="7">1.5.1.50</ecNumber>
    </recommendedName>
    <alternativeName>
        <fullName evidence="9">Dihydrofolate reductase</fullName>
    </alternativeName>
</protein>
<dbReference type="GO" id="GO:0004146">
    <property type="term" value="F:dihydrofolate reductase activity"/>
    <property type="evidence" value="ECO:0007669"/>
    <property type="project" value="UniProtKB-EC"/>
</dbReference>
<name>A0A1A8TAH8_9GAMM</name>